<reference evidence="3" key="1">
    <citation type="journal article" date="2019" name="Int. J. Syst. Evol. Microbiol.">
        <title>The Global Catalogue of Microorganisms (GCM) 10K type strain sequencing project: providing services to taxonomists for standard genome sequencing and annotation.</title>
        <authorList>
            <consortium name="The Broad Institute Genomics Platform"/>
            <consortium name="The Broad Institute Genome Sequencing Center for Infectious Disease"/>
            <person name="Wu L."/>
            <person name="Ma J."/>
        </authorList>
    </citation>
    <scope>NUCLEOTIDE SEQUENCE [LARGE SCALE GENOMIC DNA]</scope>
    <source>
        <strain evidence="3">JCM 18055</strain>
    </source>
</reference>
<dbReference type="Proteomes" id="UP001500325">
    <property type="component" value="Unassembled WGS sequence"/>
</dbReference>
<evidence type="ECO:0000259" key="1">
    <source>
        <dbReference type="Pfam" id="PF00296"/>
    </source>
</evidence>
<gene>
    <name evidence="2" type="ORF">GCM10023215_22890</name>
</gene>
<dbReference type="SUPFAM" id="SSF51679">
    <property type="entry name" value="Bacterial luciferase-like"/>
    <property type="match status" value="1"/>
</dbReference>
<dbReference type="PANTHER" id="PTHR43244">
    <property type="match status" value="1"/>
</dbReference>
<sequence length="342" mass="36712">MKIDTSLPLAGSADPREAARRAEEAGYDGLWAAEVTHDPFVALTLAAAVTERAELGTSIAVAFARNPMTLAGTANDLQVLSGGRLLLGLGTQVRAHMTRRFSMPWSQPAARMREFVLAMRAIWDCWADGTRLDFRGEFYSHTLMTPMFVPEPHGFGAPKVLLAGVGPAMTETAGEVADGFLCHGFTTQRYVREVTLPALQRARGGELGDFQLVGLPMIATGRTEEELAKAVEGVRAQIAFYGSTPAYRGVLELHGWGALGEELHALSTQGEWERMGTLIDDDVLSAVAVVGEPDAIPPELVRRYGDLFSRCSLYTPWDADPGLVAEIAAGVRKGAAEAGRSA</sequence>
<dbReference type="InterPro" id="IPR019919">
    <property type="entry name" value="Lucif-like_OxRdtase_MSMEG_2256"/>
</dbReference>
<dbReference type="InterPro" id="IPR011251">
    <property type="entry name" value="Luciferase-like_dom"/>
</dbReference>
<protein>
    <submittedName>
        <fullName evidence="2">LLM class F420-dependent oxidoreductase</fullName>
    </submittedName>
</protein>
<dbReference type="NCBIfam" id="TIGR03617">
    <property type="entry name" value="F420_MSMEG_2256"/>
    <property type="match status" value="1"/>
</dbReference>
<dbReference type="Pfam" id="PF00296">
    <property type="entry name" value="Bac_luciferase"/>
    <property type="match status" value="1"/>
</dbReference>
<dbReference type="InterPro" id="IPR036661">
    <property type="entry name" value="Luciferase-like_sf"/>
</dbReference>
<evidence type="ECO:0000313" key="3">
    <source>
        <dbReference type="Proteomes" id="UP001500325"/>
    </source>
</evidence>
<dbReference type="Gene3D" id="3.20.20.30">
    <property type="entry name" value="Luciferase-like domain"/>
    <property type="match status" value="1"/>
</dbReference>
<accession>A0ABP8WCK4</accession>
<name>A0ABP8WCK4_9PSEU</name>
<dbReference type="RefSeq" id="WP_345380353.1">
    <property type="nucleotide sequence ID" value="NZ_BAABIC010000006.1"/>
</dbReference>
<dbReference type="PANTHER" id="PTHR43244:SF2">
    <property type="entry name" value="CONSERVED HYPOTHETICAL ALANINE AND PROLINE-RICH PROTEIN"/>
    <property type="match status" value="1"/>
</dbReference>
<dbReference type="CDD" id="cd01097">
    <property type="entry name" value="Tetrahydromethanopterin_reductase"/>
    <property type="match status" value="1"/>
</dbReference>
<proteinExistence type="predicted"/>
<evidence type="ECO:0000313" key="2">
    <source>
        <dbReference type="EMBL" id="GAA4686745.1"/>
    </source>
</evidence>
<dbReference type="InterPro" id="IPR050564">
    <property type="entry name" value="F420-G6PD/mer"/>
</dbReference>
<keyword evidence="3" id="KW-1185">Reference proteome</keyword>
<comment type="caution">
    <text evidence="2">The sequence shown here is derived from an EMBL/GenBank/DDBJ whole genome shotgun (WGS) entry which is preliminary data.</text>
</comment>
<organism evidence="2 3">
    <name type="scientific">Pseudonocardia yuanmonensis</name>
    <dbReference type="NCBI Taxonomy" id="1095914"/>
    <lineage>
        <taxon>Bacteria</taxon>
        <taxon>Bacillati</taxon>
        <taxon>Actinomycetota</taxon>
        <taxon>Actinomycetes</taxon>
        <taxon>Pseudonocardiales</taxon>
        <taxon>Pseudonocardiaceae</taxon>
        <taxon>Pseudonocardia</taxon>
    </lineage>
</organism>
<feature type="domain" description="Luciferase-like" evidence="1">
    <location>
        <begin position="16"/>
        <end position="297"/>
    </location>
</feature>
<dbReference type="EMBL" id="BAABIC010000006">
    <property type="protein sequence ID" value="GAA4686745.1"/>
    <property type="molecule type" value="Genomic_DNA"/>
</dbReference>